<keyword evidence="4 6" id="KW-0472">Membrane</keyword>
<feature type="transmembrane region" description="Helical" evidence="6">
    <location>
        <begin position="227"/>
        <end position="249"/>
    </location>
</feature>
<evidence type="ECO:0000256" key="1">
    <source>
        <dbReference type="ARBA" id="ARBA00004141"/>
    </source>
</evidence>
<reference evidence="8 9" key="1">
    <citation type="journal article" date="2014" name="BMC Genomics">
        <title>Comparative genomics of the major fungal agents of human and animal Sporotrichosis: Sporothrix schenckii and Sporothrix brasiliensis.</title>
        <authorList>
            <person name="Teixeira M.M."/>
            <person name="de Almeida L.G."/>
            <person name="Kubitschek-Barreira P."/>
            <person name="Alves F.L."/>
            <person name="Kioshima E.S."/>
            <person name="Abadio A.K."/>
            <person name="Fernandes L."/>
            <person name="Derengowski L.S."/>
            <person name="Ferreira K.S."/>
            <person name="Souza R.C."/>
            <person name="Ruiz J.C."/>
            <person name="de Andrade N.C."/>
            <person name="Paes H.C."/>
            <person name="Nicola A.M."/>
            <person name="Albuquerque P."/>
            <person name="Gerber A.L."/>
            <person name="Martins V.P."/>
            <person name="Peconick L.D."/>
            <person name="Neto A.V."/>
            <person name="Chaucanez C.B."/>
            <person name="Silva P.A."/>
            <person name="Cunha O.L."/>
            <person name="de Oliveira F.F."/>
            <person name="dos Santos T.C."/>
            <person name="Barros A.L."/>
            <person name="Soares M.A."/>
            <person name="de Oliveira L.M."/>
            <person name="Marini M.M."/>
            <person name="Villalobos-Duno H."/>
            <person name="Cunha M.M."/>
            <person name="de Hoog S."/>
            <person name="da Silveira J.F."/>
            <person name="Henrissat B."/>
            <person name="Nino-Vega G.A."/>
            <person name="Cisalpino P.S."/>
            <person name="Mora-Montes H.M."/>
            <person name="Almeida S.R."/>
            <person name="Stajich J.E."/>
            <person name="Lopes-Bezerra L.M."/>
            <person name="Vasconcelos A.T."/>
            <person name="Felipe M.S."/>
        </authorList>
    </citation>
    <scope>NUCLEOTIDE SEQUENCE [LARGE SCALE GENOMIC DNA]</scope>
    <source>
        <strain evidence="8 9">5110</strain>
    </source>
</reference>
<dbReference type="RefSeq" id="XP_040619052.1">
    <property type="nucleotide sequence ID" value="XM_040759785.1"/>
</dbReference>
<evidence type="ECO:0000256" key="4">
    <source>
        <dbReference type="ARBA" id="ARBA00023136"/>
    </source>
</evidence>
<proteinExistence type="predicted"/>
<dbReference type="PANTHER" id="PTHR23502:SF134">
    <property type="entry name" value="MAJOR FACILITATOR SUPERFAMILY (MFS) PROFILE DOMAIN-CONTAINING PROTEIN-RELATED"/>
    <property type="match status" value="1"/>
</dbReference>
<evidence type="ECO:0000259" key="7">
    <source>
        <dbReference type="PROSITE" id="PS50850"/>
    </source>
</evidence>
<dbReference type="PANTHER" id="PTHR23502">
    <property type="entry name" value="MAJOR FACILITATOR SUPERFAMILY"/>
    <property type="match status" value="1"/>
</dbReference>
<dbReference type="SUPFAM" id="SSF103473">
    <property type="entry name" value="MFS general substrate transporter"/>
    <property type="match status" value="1"/>
</dbReference>
<feature type="transmembrane region" description="Helical" evidence="6">
    <location>
        <begin position="529"/>
        <end position="550"/>
    </location>
</feature>
<dbReference type="GeneID" id="63674706"/>
<gene>
    <name evidence="8" type="ORF">SPBR_01475</name>
</gene>
<organism evidence="8 9">
    <name type="scientific">Sporothrix brasiliensis 5110</name>
    <dbReference type="NCBI Taxonomy" id="1398154"/>
    <lineage>
        <taxon>Eukaryota</taxon>
        <taxon>Fungi</taxon>
        <taxon>Dikarya</taxon>
        <taxon>Ascomycota</taxon>
        <taxon>Pezizomycotina</taxon>
        <taxon>Sordariomycetes</taxon>
        <taxon>Sordariomycetidae</taxon>
        <taxon>Ophiostomatales</taxon>
        <taxon>Ophiostomataceae</taxon>
        <taxon>Sporothrix</taxon>
    </lineage>
</organism>
<sequence>MATVSPLGRADGPSRSSLDSAIDKEGEKTAIDGSLEESASDTASDIRVQEAAPTSTSAPHRADTGIDGSTVDPSALHIEHRYFTYATELPPPNTFPCRGANDNNTDVAAAPPPPPPNLKPFTDPHLWPVRRKYTMLALSCIATFLTAYCAGSFSPPVQRMSAAFGTSPTVTLFAGITVYCLGFALAPMLMAPLSEYNGRYPVFVFAGCVMLVFQVVSGAAPDVGAMLVARLLVGVGGSVFSTVVGGVIADMWHAEGRNTPMALFSGCVFFATGCGPLVSAVITYRTTYPQSAHDVATDTSLRAPWRWVFWHQVIADAVLMVALVFLFHESRGSVLLSRKAKALNAWYGAREAAGYFGVWLPADDDDACLPPLAKQSQHRVEGEPKTTMASEVPSLSSPASPVPTSALRRVRWVVKDDEDRTTVWKLIGMSVYRPFHMFFTEPVVFFFSLWVAFAWAVLYLTFGSIFLVFEEVYDFNVQQAGYTFASMFVGAAVATVMGLYQDRYLLTILPLPAALRARFQAGGVPEARLCGACVTSILLPVGLFIFGFTARPDYHWIAPVFGIGISTVGIFAIYLSTFNYLADVYHRFASSALAAQGCCRNVLGGIFPLVMRPLFTNMGIARAGALLGAIGTGLTLVPWVLLYFGDRIRRRSKFAQALAT</sequence>
<dbReference type="Gene3D" id="1.20.1250.20">
    <property type="entry name" value="MFS general substrate transporter like domains"/>
    <property type="match status" value="1"/>
</dbReference>
<feature type="region of interest" description="Disordered" evidence="5">
    <location>
        <begin position="378"/>
        <end position="402"/>
    </location>
</feature>
<feature type="transmembrane region" description="Helical" evidence="6">
    <location>
        <begin position="173"/>
        <end position="193"/>
    </location>
</feature>
<feature type="transmembrane region" description="Helical" evidence="6">
    <location>
        <begin position="588"/>
        <end position="611"/>
    </location>
</feature>
<feature type="transmembrane region" description="Helical" evidence="6">
    <location>
        <begin position="556"/>
        <end position="576"/>
    </location>
</feature>
<accession>A0A0C2J1R6</accession>
<dbReference type="VEuPathDB" id="FungiDB:SPBR_01475"/>
<dbReference type="Pfam" id="PF07690">
    <property type="entry name" value="MFS_1"/>
    <property type="match status" value="1"/>
</dbReference>
<name>A0A0C2J1R6_9PEZI</name>
<feature type="transmembrane region" description="Helical" evidence="6">
    <location>
        <begin position="261"/>
        <end position="284"/>
    </location>
</feature>
<evidence type="ECO:0000256" key="2">
    <source>
        <dbReference type="ARBA" id="ARBA00022692"/>
    </source>
</evidence>
<evidence type="ECO:0000256" key="3">
    <source>
        <dbReference type="ARBA" id="ARBA00022989"/>
    </source>
</evidence>
<keyword evidence="9" id="KW-1185">Reference proteome</keyword>
<feature type="region of interest" description="Disordered" evidence="5">
    <location>
        <begin position="94"/>
        <end position="119"/>
    </location>
</feature>
<evidence type="ECO:0000313" key="9">
    <source>
        <dbReference type="Proteomes" id="UP000031575"/>
    </source>
</evidence>
<keyword evidence="3 6" id="KW-1133">Transmembrane helix</keyword>
<dbReference type="InterPro" id="IPR011701">
    <property type="entry name" value="MFS"/>
</dbReference>
<evidence type="ECO:0000313" key="8">
    <source>
        <dbReference type="EMBL" id="KIH91042.1"/>
    </source>
</evidence>
<dbReference type="GO" id="GO:0022857">
    <property type="term" value="F:transmembrane transporter activity"/>
    <property type="evidence" value="ECO:0007669"/>
    <property type="project" value="InterPro"/>
</dbReference>
<dbReference type="OrthoDB" id="6770063at2759"/>
<dbReference type="InterPro" id="IPR036259">
    <property type="entry name" value="MFS_trans_sf"/>
</dbReference>
<feature type="region of interest" description="Disordered" evidence="5">
    <location>
        <begin position="1"/>
        <end position="72"/>
    </location>
</feature>
<dbReference type="Proteomes" id="UP000031575">
    <property type="component" value="Unassembled WGS sequence"/>
</dbReference>
<protein>
    <submittedName>
        <fullName evidence="8">Major Facilitator Superfamily protein</fullName>
    </submittedName>
</protein>
<feature type="domain" description="Major facilitator superfamily (MFS) profile" evidence="7">
    <location>
        <begin position="135"/>
        <end position="650"/>
    </location>
</feature>
<dbReference type="PROSITE" id="PS50850">
    <property type="entry name" value="MFS"/>
    <property type="match status" value="1"/>
</dbReference>
<feature type="compositionally biased region" description="Basic and acidic residues" evidence="5">
    <location>
        <begin position="21"/>
        <end position="30"/>
    </location>
</feature>
<feature type="transmembrane region" description="Helical" evidence="6">
    <location>
        <begin position="200"/>
        <end position="221"/>
    </location>
</feature>
<feature type="compositionally biased region" description="Low complexity" evidence="5">
    <location>
        <begin position="389"/>
        <end position="402"/>
    </location>
</feature>
<comment type="subcellular location">
    <subcellularLocation>
        <location evidence="1">Membrane</location>
        <topology evidence="1">Multi-pass membrane protein</topology>
    </subcellularLocation>
</comment>
<dbReference type="InterPro" id="IPR020846">
    <property type="entry name" value="MFS_dom"/>
</dbReference>
<comment type="caution">
    <text evidence="8">The sequence shown here is derived from an EMBL/GenBank/DDBJ whole genome shotgun (WGS) entry which is preliminary data.</text>
</comment>
<evidence type="ECO:0000256" key="5">
    <source>
        <dbReference type="SAM" id="MobiDB-lite"/>
    </source>
</evidence>
<dbReference type="GO" id="GO:0005886">
    <property type="term" value="C:plasma membrane"/>
    <property type="evidence" value="ECO:0007669"/>
    <property type="project" value="TreeGrafter"/>
</dbReference>
<dbReference type="EMBL" id="AWTV01000007">
    <property type="protein sequence ID" value="KIH91042.1"/>
    <property type="molecule type" value="Genomic_DNA"/>
</dbReference>
<feature type="transmembrane region" description="Helical" evidence="6">
    <location>
        <begin position="481"/>
        <end position="500"/>
    </location>
</feature>
<feature type="transmembrane region" description="Helical" evidence="6">
    <location>
        <begin position="623"/>
        <end position="644"/>
    </location>
</feature>
<dbReference type="HOGENOM" id="CLU_008455_0_5_1"/>
<keyword evidence="2 6" id="KW-0812">Transmembrane</keyword>
<feature type="transmembrane region" description="Helical" evidence="6">
    <location>
        <begin position="309"/>
        <end position="328"/>
    </location>
</feature>
<evidence type="ECO:0000256" key="6">
    <source>
        <dbReference type="SAM" id="Phobius"/>
    </source>
</evidence>
<feature type="transmembrane region" description="Helical" evidence="6">
    <location>
        <begin position="133"/>
        <end position="153"/>
    </location>
</feature>
<dbReference type="AlphaFoldDB" id="A0A0C2J1R6"/>
<feature type="transmembrane region" description="Helical" evidence="6">
    <location>
        <begin position="443"/>
        <end position="469"/>
    </location>
</feature>